<dbReference type="InterPro" id="IPR021131">
    <property type="entry name" value="Ribosomal_uL15/eL18"/>
</dbReference>
<feature type="region of interest" description="Disordered" evidence="4">
    <location>
        <begin position="32"/>
        <end position="54"/>
    </location>
</feature>
<reference evidence="6 7" key="1">
    <citation type="submission" date="2020-11" db="EMBL/GenBank/DDBJ databases">
        <title>Kefir isolates.</title>
        <authorList>
            <person name="Marcisauskas S."/>
            <person name="Kim Y."/>
            <person name="Blasche S."/>
        </authorList>
    </citation>
    <scope>NUCLEOTIDE SEQUENCE [LARGE SCALE GENOMIC DNA]</scope>
    <source>
        <strain evidence="6 7">KR</strain>
    </source>
</reference>
<dbReference type="AlphaFoldDB" id="A0A9P6VSF7"/>
<gene>
    <name evidence="6" type="primary">MRPL10</name>
    <name evidence="6" type="ORF">C6P46_002517</name>
</gene>
<dbReference type="HAMAP" id="MF_01341">
    <property type="entry name" value="Ribosomal_uL15"/>
    <property type="match status" value="1"/>
</dbReference>
<dbReference type="GO" id="GO:0006412">
    <property type="term" value="P:translation"/>
    <property type="evidence" value="ECO:0007669"/>
    <property type="project" value="InterPro"/>
</dbReference>
<keyword evidence="2" id="KW-0689">Ribosomal protein</keyword>
<name>A0A9P6VSF7_RHOMI</name>
<dbReference type="InterPro" id="IPR036227">
    <property type="entry name" value="Ribosomal_uL15/eL18_sf"/>
</dbReference>
<dbReference type="GO" id="GO:0003735">
    <property type="term" value="F:structural constituent of ribosome"/>
    <property type="evidence" value="ECO:0007669"/>
    <property type="project" value="InterPro"/>
</dbReference>
<accession>A0A9P6VSF7</accession>
<keyword evidence="3" id="KW-0687">Ribonucleoprotein</keyword>
<dbReference type="Proteomes" id="UP000777482">
    <property type="component" value="Unassembled WGS sequence"/>
</dbReference>
<dbReference type="EMBL" id="PUHQ01000199">
    <property type="protein sequence ID" value="KAG0653490.1"/>
    <property type="molecule type" value="Genomic_DNA"/>
</dbReference>
<feature type="region of interest" description="Disordered" evidence="4">
    <location>
        <begin position="274"/>
        <end position="300"/>
    </location>
</feature>
<dbReference type="SUPFAM" id="SSF52080">
    <property type="entry name" value="Ribosomal proteins L15p and L18e"/>
    <property type="match status" value="1"/>
</dbReference>
<dbReference type="Gene3D" id="3.100.10.10">
    <property type="match status" value="1"/>
</dbReference>
<feature type="domain" description="Large ribosomal subunit protein uL15/eL18" evidence="5">
    <location>
        <begin position="145"/>
        <end position="221"/>
    </location>
</feature>
<dbReference type="PANTHER" id="PTHR12934">
    <property type="entry name" value="50S RIBOSOMAL PROTEIN L15"/>
    <property type="match status" value="1"/>
</dbReference>
<organism evidence="6 7">
    <name type="scientific">Rhodotorula mucilaginosa</name>
    <name type="common">Yeast</name>
    <name type="synonym">Rhodotorula rubra</name>
    <dbReference type="NCBI Taxonomy" id="5537"/>
    <lineage>
        <taxon>Eukaryota</taxon>
        <taxon>Fungi</taxon>
        <taxon>Dikarya</taxon>
        <taxon>Basidiomycota</taxon>
        <taxon>Pucciniomycotina</taxon>
        <taxon>Microbotryomycetes</taxon>
        <taxon>Sporidiobolales</taxon>
        <taxon>Sporidiobolaceae</taxon>
        <taxon>Rhodotorula</taxon>
    </lineage>
</organism>
<feature type="compositionally biased region" description="Gly residues" evidence="4">
    <location>
        <begin position="89"/>
        <end position="99"/>
    </location>
</feature>
<dbReference type="PANTHER" id="PTHR12934:SF11">
    <property type="entry name" value="LARGE RIBOSOMAL SUBUNIT PROTEIN UL15M"/>
    <property type="match status" value="1"/>
</dbReference>
<feature type="compositionally biased region" description="Basic and acidic residues" evidence="4">
    <location>
        <begin position="274"/>
        <end position="291"/>
    </location>
</feature>
<dbReference type="InterPro" id="IPR030878">
    <property type="entry name" value="Ribosomal_uL15"/>
</dbReference>
<evidence type="ECO:0000256" key="2">
    <source>
        <dbReference type="ARBA" id="ARBA00022980"/>
    </source>
</evidence>
<evidence type="ECO:0000313" key="7">
    <source>
        <dbReference type="Proteomes" id="UP000777482"/>
    </source>
</evidence>
<dbReference type="OrthoDB" id="361383at2759"/>
<comment type="similarity">
    <text evidence="1">Belongs to the universal ribosomal protein uL15 family.</text>
</comment>
<comment type="caution">
    <text evidence="6">The sequence shown here is derived from an EMBL/GenBank/DDBJ whole genome shotgun (WGS) entry which is preliminary data.</text>
</comment>
<feature type="region of interest" description="Disordered" evidence="4">
    <location>
        <begin position="70"/>
        <end position="126"/>
    </location>
</feature>
<evidence type="ECO:0000259" key="5">
    <source>
        <dbReference type="Pfam" id="PF00828"/>
    </source>
</evidence>
<sequence>MALTRMLGRLCLGPQPPALAARSLSTAALTSSSGHARQLAQQQQRSRGSLQAHSRAQALAVRAYATEASHLGNLSPHPGSAQKRKRIGRGIGSGKGGRATRGQKGQKARAGNGKPKAHFEGGQTPLTMRYPKRGFTNPSKQNLVPLNLERLQHWIDRGLIDPSRPITMRELFETRCIHGIHDGVKLLGDGVEYFRTPNVHITVSKASQSAIAAIEALGGTLVARYENRLTLGLDLPGKANPISRRDLLYYSNEKHRGYLALERLADRGEDLESHLHHGVEEGSKAAEEESGKAATESAST</sequence>
<protein>
    <submittedName>
        <fullName evidence="6">YmL10</fullName>
    </submittedName>
</protein>
<dbReference type="NCBIfam" id="TIGR01071">
    <property type="entry name" value="rplO_bact"/>
    <property type="match status" value="1"/>
</dbReference>
<dbReference type="Pfam" id="PF00828">
    <property type="entry name" value="Ribosomal_L27A"/>
    <property type="match status" value="1"/>
</dbReference>
<dbReference type="InterPro" id="IPR005749">
    <property type="entry name" value="Ribosomal_uL15_bac-type"/>
</dbReference>
<evidence type="ECO:0000313" key="6">
    <source>
        <dbReference type="EMBL" id="KAG0653490.1"/>
    </source>
</evidence>
<dbReference type="GO" id="GO:0005762">
    <property type="term" value="C:mitochondrial large ribosomal subunit"/>
    <property type="evidence" value="ECO:0007669"/>
    <property type="project" value="TreeGrafter"/>
</dbReference>
<evidence type="ECO:0000256" key="4">
    <source>
        <dbReference type="SAM" id="MobiDB-lite"/>
    </source>
</evidence>
<feature type="compositionally biased region" description="Low complexity" evidence="4">
    <location>
        <begin position="32"/>
        <end position="52"/>
    </location>
</feature>
<evidence type="ECO:0000256" key="1">
    <source>
        <dbReference type="ARBA" id="ARBA00007320"/>
    </source>
</evidence>
<keyword evidence="7" id="KW-1185">Reference proteome</keyword>
<evidence type="ECO:0000256" key="3">
    <source>
        <dbReference type="ARBA" id="ARBA00023274"/>
    </source>
</evidence>
<proteinExistence type="inferred from homology"/>